<evidence type="ECO:0000256" key="6">
    <source>
        <dbReference type="ARBA" id="ARBA00023136"/>
    </source>
</evidence>
<organism evidence="9 10">
    <name type="scientific">Arthrobotrys musiformis</name>
    <dbReference type="NCBI Taxonomy" id="47236"/>
    <lineage>
        <taxon>Eukaryota</taxon>
        <taxon>Fungi</taxon>
        <taxon>Dikarya</taxon>
        <taxon>Ascomycota</taxon>
        <taxon>Pezizomycotina</taxon>
        <taxon>Orbiliomycetes</taxon>
        <taxon>Orbiliales</taxon>
        <taxon>Orbiliaceae</taxon>
        <taxon>Arthrobotrys</taxon>
    </lineage>
</organism>
<feature type="transmembrane region" description="Helical" evidence="7">
    <location>
        <begin position="338"/>
        <end position="356"/>
    </location>
</feature>
<feature type="region of interest" description="Disordered" evidence="8">
    <location>
        <begin position="1"/>
        <end position="57"/>
    </location>
</feature>
<comment type="function">
    <text evidence="1 7">Involved in the import of GDP-mannose from the cytoplasm into the Golgi lumen.</text>
</comment>
<feature type="transmembrane region" description="Helical" evidence="7">
    <location>
        <begin position="181"/>
        <end position="199"/>
    </location>
</feature>
<keyword evidence="7" id="KW-0968">Cytoplasmic vesicle</keyword>
<keyword evidence="10" id="KW-1185">Reference proteome</keyword>
<evidence type="ECO:0000256" key="8">
    <source>
        <dbReference type="SAM" id="MobiDB-lite"/>
    </source>
</evidence>
<feature type="transmembrane region" description="Helical" evidence="7">
    <location>
        <begin position="95"/>
        <end position="112"/>
    </location>
</feature>
<dbReference type="AlphaFoldDB" id="A0AAV9WRU6"/>
<gene>
    <name evidence="9" type="ORF">TWF481_001384</name>
</gene>
<evidence type="ECO:0000256" key="3">
    <source>
        <dbReference type="ARBA" id="ARBA00011182"/>
    </source>
</evidence>
<reference evidence="9 10" key="1">
    <citation type="submission" date="2023-08" db="EMBL/GenBank/DDBJ databases">
        <authorList>
            <person name="Palmer J.M."/>
        </authorList>
    </citation>
    <scope>NUCLEOTIDE SEQUENCE [LARGE SCALE GENOMIC DNA]</scope>
    <source>
        <strain evidence="9 10">TWF481</strain>
    </source>
</reference>
<evidence type="ECO:0000313" key="9">
    <source>
        <dbReference type="EMBL" id="KAK6512500.1"/>
    </source>
</evidence>
<dbReference type="GO" id="GO:0000139">
    <property type="term" value="C:Golgi membrane"/>
    <property type="evidence" value="ECO:0007669"/>
    <property type="project" value="UniProtKB-SubCell"/>
</dbReference>
<evidence type="ECO:0000256" key="1">
    <source>
        <dbReference type="ARBA" id="ARBA00003420"/>
    </source>
</evidence>
<sequence>MPSDEERGHDLEAQKNPLMKDTDADDDDDVIEKSTSQPSSSSVAPAQDGAIKSSSSGGSSGFIAWTLVNTLATIGIVFTNKAIFDDPSFKKMQTSFAAFHFLCTTLTLFVISRPMFGFFVPRRAGFLEIAPLSFAMCLNVILPNLSLAYSSVTFYQIARILLTPFVALINYVFYHVSIPRNAVLALLPVCFGVGIVSYYDTLPDPNKPTQITSTAGVIFAFSGVIASSLYTVWIGTYHRKLNMSSMQLLFNQAPVSSFLLLYFIPFCDTFPVWTGVHLNKYLLILLSGGFASLINLSQFFIIAGAGAVSSTVVGHAKTCSIVMLGWMVSGRAVTDKSLLGIFMAIGGIITYSVAMLKSRKP</sequence>
<accession>A0AAV9WRU6</accession>
<evidence type="ECO:0000256" key="2">
    <source>
        <dbReference type="ARBA" id="ARBA00010425"/>
    </source>
</evidence>
<feature type="transmembrane region" description="Helical" evidence="7">
    <location>
        <begin position="154"/>
        <end position="174"/>
    </location>
</feature>
<comment type="caution">
    <text evidence="9">The sequence shown here is derived from an EMBL/GenBank/DDBJ whole genome shotgun (WGS) entry which is preliminary data.</text>
</comment>
<keyword evidence="7" id="KW-0813">Transport</keyword>
<dbReference type="EMBL" id="JAVHJL010000001">
    <property type="protein sequence ID" value="KAK6512500.1"/>
    <property type="molecule type" value="Genomic_DNA"/>
</dbReference>
<dbReference type="InterPro" id="IPR050186">
    <property type="entry name" value="TPT_transporter"/>
</dbReference>
<keyword evidence="4 7" id="KW-0812">Transmembrane</keyword>
<proteinExistence type="inferred from homology"/>
<evidence type="ECO:0000256" key="4">
    <source>
        <dbReference type="ARBA" id="ARBA00022692"/>
    </source>
</evidence>
<feature type="transmembrane region" description="Helical" evidence="7">
    <location>
        <begin position="211"/>
        <end position="236"/>
    </location>
</feature>
<dbReference type="PANTHER" id="PTHR11132">
    <property type="entry name" value="SOLUTE CARRIER FAMILY 35"/>
    <property type="match status" value="1"/>
</dbReference>
<evidence type="ECO:0000256" key="5">
    <source>
        <dbReference type="ARBA" id="ARBA00022989"/>
    </source>
</evidence>
<dbReference type="GO" id="GO:0030659">
    <property type="term" value="C:cytoplasmic vesicle membrane"/>
    <property type="evidence" value="ECO:0007669"/>
    <property type="project" value="UniProtKB-SubCell"/>
</dbReference>
<evidence type="ECO:0000313" key="10">
    <source>
        <dbReference type="Proteomes" id="UP001370758"/>
    </source>
</evidence>
<keyword evidence="7" id="KW-0333">Golgi apparatus</keyword>
<keyword evidence="7" id="KW-0256">Endoplasmic reticulum</keyword>
<keyword evidence="5 7" id="KW-1133">Transmembrane helix</keyword>
<feature type="transmembrane region" description="Helical" evidence="7">
    <location>
        <begin position="303"/>
        <end position="326"/>
    </location>
</feature>
<dbReference type="GO" id="GO:0005789">
    <property type="term" value="C:endoplasmic reticulum membrane"/>
    <property type="evidence" value="ECO:0007669"/>
    <property type="project" value="UniProtKB-SubCell"/>
</dbReference>
<dbReference type="Proteomes" id="UP001370758">
    <property type="component" value="Unassembled WGS sequence"/>
</dbReference>
<feature type="transmembrane region" description="Helical" evidence="7">
    <location>
        <begin position="62"/>
        <end position="83"/>
    </location>
</feature>
<comment type="subcellular location">
    <subcellularLocation>
        <location evidence="7">Golgi apparatus membrane</location>
        <topology evidence="7">Multi-pass membrane protein</topology>
    </subcellularLocation>
    <subcellularLocation>
        <location evidence="7">Cytoplasmic vesicle membrane</location>
        <topology evidence="7">Multi-pass membrane protein</topology>
    </subcellularLocation>
    <subcellularLocation>
        <location evidence="7">Endoplasmic reticulum membrane</location>
        <topology evidence="7">Multi-pass membrane protein</topology>
    </subcellularLocation>
</comment>
<evidence type="ECO:0000256" key="7">
    <source>
        <dbReference type="RuleBase" id="RU367097"/>
    </source>
</evidence>
<keyword evidence="6 7" id="KW-0472">Membrane</keyword>
<comment type="similarity">
    <text evidence="2 7">Belongs to the TPT transporter family. SLC35D subfamily.</text>
</comment>
<keyword evidence="7" id="KW-0762">Sugar transport</keyword>
<feature type="compositionally biased region" description="Basic and acidic residues" evidence="8">
    <location>
        <begin position="1"/>
        <end position="22"/>
    </location>
</feature>
<comment type="subunit">
    <text evidence="3 7">Homooligomer.</text>
</comment>
<name>A0AAV9WRU6_9PEZI</name>
<protein>
    <recommendedName>
        <fullName evidence="7">GDP-mannose transporter</fullName>
        <shortName evidence="7">GMT</shortName>
    </recommendedName>
</protein>